<protein>
    <recommendedName>
        <fullName evidence="7">DNA 3'-5' helicase</fullName>
        <ecNumber evidence="7">5.6.2.4</ecNumber>
    </recommendedName>
</protein>
<dbReference type="PROSITE" id="PS51217">
    <property type="entry name" value="UVRD_HELICASE_CTER"/>
    <property type="match status" value="1"/>
</dbReference>
<organism evidence="12 13">
    <name type="scientific">Pseudobutyrivibrio xylanivorans</name>
    <dbReference type="NCBI Taxonomy" id="185007"/>
    <lineage>
        <taxon>Bacteria</taxon>
        <taxon>Bacillati</taxon>
        <taxon>Bacillota</taxon>
        <taxon>Clostridia</taxon>
        <taxon>Lachnospirales</taxon>
        <taxon>Lachnospiraceae</taxon>
        <taxon>Pseudobutyrivibrio</taxon>
    </lineage>
</organism>
<dbReference type="SUPFAM" id="SSF52540">
    <property type="entry name" value="P-loop containing nucleoside triphosphate hydrolases"/>
    <property type="match status" value="1"/>
</dbReference>
<dbReference type="GO" id="GO:0043138">
    <property type="term" value="F:3'-5' DNA helicase activity"/>
    <property type="evidence" value="ECO:0007669"/>
    <property type="project" value="UniProtKB-EC"/>
</dbReference>
<dbReference type="Gene3D" id="1.10.486.10">
    <property type="entry name" value="PCRA, domain 4"/>
    <property type="match status" value="1"/>
</dbReference>
<keyword evidence="3 9" id="KW-0347">Helicase</keyword>
<feature type="domain" description="UvrD-like helicase C-terminal" evidence="11">
    <location>
        <begin position="238"/>
        <end position="499"/>
    </location>
</feature>
<dbReference type="Gene3D" id="3.40.50.300">
    <property type="entry name" value="P-loop containing nucleotide triphosphate hydrolases"/>
    <property type="match status" value="2"/>
</dbReference>
<gene>
    <name evidence="12" type="ORF">SAMN02910350_01306</name>
</gene>
<dbReference type="InterPro" id="IPR014017">
    <property type="entry name" value="DNA_helicase_UvrD-like_C"/>
</dbReference>
<dbReference type="EC" id="5.6.2.4" evidence="7"/>
<keyword evidence="1 9" id="KW-0547">Nucleotide-binding</keyword>
<evidence type="ECO:0000313" key="12">
    <source>
        <dbReference type="EMBL" id="SCZ78495.1"/>
    </source>
</evidence>
<dbReference type="Pfam" id="PF00580">
    <property type="entry name" value="UvrD-helicase"/>
    <property type="match status" value="2"/>
</dbReference>
<dbReference type="GO" id="GO:0000725">
    <property type="term" value="P:recombinational repair"/>
    <property type="evidence" value="ECO:0007669"/>
    <property type="project" value="TreeGrafter"/>
</dbReference>
<evidence type="ECO:0000256" key="2">
    <source>
        <dbReference type="ARBA" id="ARBA00022801"/>
    </source>
</evidence>
<evidence type="ECO:0000256" key="6">
    <source>
        <dbReference type="ARBA" id="ARBA00034617"/>
    </source>
</evidence>
<evidence type="ECO:0000256" key="7">
    <source>
        <dbReference type="ARBA" id="ARBA00034808"/>
    </source>
</evidence>
<dbReference type="GO" id="GO:0003677">
    <property type="term" value="F:DNA binding"/>
    <property type="evidence" value="ECO:0007669"/>
    <property type="project" value="InterPro"/>
</dbReference>
<evidence type="ECO:0000259" key="10">
    <source>
        <dbReference type="PROSITE" id="PS51198"/>
    </source>
</evidence>
<evidence type="ECO:0000256" key="5">
    <source>
        <dbReference type="ARBA" id="ARBA00023235"/>
    </source>
</evidence>
<evidence type="ECO:0000256" key="1">
    <source>
        <dbReference type="ARBA" id="ARBA00022741"/>
    </source>
</evidence>
<dbReference type="InterPro" id="IPR027417">
    <property type="entry name" value="P-loop_NTPase"/>
</dbReference>
<dbReference type="Proteomes" id="UP000199428">
    <property type="component" value="Unassembled WGS sequence"/>
</dbReference>
<proteinExistence type="predicted"/>
<dbReference type="PANTHER" id="PTHR11070">
    <property type="entry name" value="UVRD / RECB / PCRA DNA HELICASE FAMILY MEMBER"/>
    <property type="match status" value="1"/>
</dbReference>
<dbReference type="EMBL" id="FMWK01000005">
    <property type="protein sequence ID" value="SCZ78495.1"/>
    <property type="molecule type" value="Genomic_DNA"/>
</dbReference>
<dbReference type="AlphaFoldDB" id="A0A1G5RWJ3"/>
<dbReference type="PANTHER" id="PTHR11070:SF2">
    <property type="entry name" value="ATP-DEPENDENT DNA HELICASE SRS2"/>
    <property type="match status" value="1"/>
</dbReference>
<name>A0A1G5RWJ3_PSEXY</name>
<dbReference type="InterPro" id="IPR014016">
    <property type="entry name" value="UvrD-like_ATP-bd"/>
</dbReference>
<keyword evidence="5" id="KW-0413">Isomerase</keyword>
<evidence type="ECO:0000256" key="9">
    <source>
        <dbReference type="PROSITE-ProRule" id="PRU00560"/>
    </source>
</evidence>
<evidence type="ECO:0000256" key="4">
    <source>
        <dbReference type="ARBA" id="ARBA00022840"/>
    </source>
</evidence>
<evidence type="ECO:0000259" key="11">
    <source>
        <dbReference type="PROSITE" id="PS51217"/>
    </source>
</evidence>
<dbReference type="CDD" id="cd18807">
    <property type="entry name" value="SF1_C_UvrD"/>
    <property type="match status" value="1"/>
</dbReference>
<feature type="domain" description="UvrD-like helicase ATP-binding" evidence="10">
    <location>
        <begin position="1"/>
        <end position="237"/>
    </location>
</feature>
<dbReference type="InterPro" id="IPR000212">
    <property type="entry name" value="DNA_helicase_UvrD/REP"/>
</dbReference>
<evidence type="ECO:0000256" key="3">
    <source>
        <dbReference type="ARBA" id="ARBA00022806"/>
    </source>
</evidence>
<evidence type="ECO:0000313" key="13">
    <source>
        <dbReference type="Proteomes" id="UP000199428"/>
    </source>
</evidence>
<reference evidence="12 13" key="1">
    <citation type="submission" date="2016-10" db="EMBL/GenBank/DDBJ databases">
        <authorList>
            <person name="de Groot N.N."/>
        </authorList>
    </citation>
    <scope>NUCLEOTIDE SEQUENCE [LARGE SCALE GENOMIC DNA]</scope>
    <source>
        <strain evidence="12 13">DSM 10317</strain>
    </source>
</reference>
<dbReference type="CDD" id="cd17932">
    <property type="entry name" value="DEXQc_UvrD"/>
    <property type="match status" value="1"/>
</dbReference>
<comment type="catalytic activity">
    <reaction evidence="6">
        <text>Couples ATP hydrolysis with the unwinding of duplex DNA by translocating in the 3'-5' direction.</text>
        <dbReference type="EC" id="5.6.2.4"/>
    </reaction>
</comment>
<evidence type="ECO:0000256" key="8">
    <source>
        <dbReference type="ARBA" id="ARBA00048988"/>
    </source>
</evidence>
<dbReference type="GO" id="GO:0005524">
    <property type="term" value="F:ATP binding"/>
    <property type="evidence" value="ECO:0007669"/>
    <property type="project" value="UniProtKB-UniRule"/>
</dbReference>
<dbReference type="RefSeq" id="WP_090162191.1">
    <property type="nucleotide sequence ID" value="NZ_FMWK01000005.1"/>
</dbReference>
<keyword evidence="4 9" id="KW-0067">ATP-binding</keyword>
<feature type="binding site" evidence="9">
    <location>
        <begin position="22"/>
        <end position="29"/>
    </location>
    <ligand>
        <name>ATP</name>
        <dbReference type="ChEBI" id="CHEBI:30616"/>
    </ligand>
</feature>
<dbReference type="Pfam" id="PF13361">
    <property type="entry name" value="UvrD_C"/>
    <property type="match status" value="2"/>
</dbReference>
<keyword evidence="2 9" id="KW-0378">Hydrolase</keyword>
<dbReference type="GO" id="GO:0016887">
    <property type="term" value="F:ATP hydrolysis activity"/>
    <property type="evidence" value="ECO:0007669"/>
    <property type="project" value="RHEA"/>
</dbReference>
<comment type="catalytic activity">
    <reaction evidence="8">
        <text>ATP + H2O = ADP + phosphate + H(+)</text>
        <dbReference type="Rhea" id="RHEA:13065"/>
        <dbReference type="ChEBI" id="CHEBI:15377"/>
        <dbReference type="ChEBI" id="CHEBI:15378"/>
        <dbReference type="ChEBI" id="CHEBI:30616"/>
        <dbReference type="ChEBI" id="CHEBI:43474"/>
        <dbReference type="ChEBI" id="CHEBI:456216"/>
        <dbReference type="EC" id="5.6.2.4"/>
    </reaction>
</comment>
<dbReference type="PROSITE" id="PS51198">
    <property type="entry name" value="UVRD_HELICASE_ATP_BIND"/>
    <property type="match status" value="1"/>
</dbReference>
<sequence length="565" mass="65073">MNLNAPQRQAVLHKEGPCLVIAGPGSGKTAVLTQRVRALINSGVPADQVLVITFTKAAAIEMKERFEGISEEKSPVTFGTFHSLFWGIIQKELGYKNSDIIMGQMRDRIWKEAMYLAGEDEDDIPRKYAYLKDKYHVVDFDDMLSKAYELFINKPAVLAKWQKRFSYFLVDEMQDMNDLQFKLICMLSAKTKNLFSVGDDDQSIYGFRGANPKIMLDFEEKFPGAEKIILDYNYRNPENIVEAAGRLIEVNKNRFSKEIKSTAPIGDIKVNESFSPEEEAEYILKKVLGLHNDGSPYDEIAILYRNHSDARYLVDKLVNSDIPFYLKEHMPNIYTHFIIADIEAYFQLALGNITKTRLLGILNRPNRYLHRQSLEKGASKKAMLDFYRVHPVNYRTVEALWADIELIGKMSPVAAVSYIRKAMGYETFLIEESVAKQVEVGEYYEILDFITGVFRECRTIRQAIDKLNILRLKIDYENKNTSVDKRGKVGLYTLHSSKGLEFDNVFIIAANDGIIPSNKVENREDMEGERRLFYVGITRAKRKLFISYTNKKNRDKSRFLDEMKL</sequence>
<accession>A0A1G5RWJ3</accession>